<proteinExistence type="predicted"/>
<dbReference type="AlphaFoldDB" id="A0A852WIQ2"/>
<dbReference type="PANTHER" id="PTHR43619:SF2">
    <property type="entry name" value="S-ADENOSYL-L-METHIONINE-DEPENDENT METHYLTRANSFERASES SUPERFAMILY PROTEIN"/>
    <property type="match status" value="1"/>
</dbReference>
<dbReference type="Proteomes" id="UP000549695">
    <property type="component" value="Unassembled WGS sequence"/>
</dbReference>
<evidence type="ECO:0000256" key="1">
    <source>
        <dbReference type="ARBA" id="ARBA00022603"/>
    </source>
</evidence>
<accession>A0A852WIQ2</accession>
<protein>
    <submittedName>
        <fullName evidence="3">O-methyltransferase involved in polyketide biosynthesis</fullName>
    </submittedName>
</protein>
<organism evidence="3 4">
    <name type="scientific">Pseudonocardia alni</name>
    <name type="common">Amycolata alni</name>
    <dbReference type="NCBI Taxonomy" id="33907"/>
    <lineage>
        <taxon>Bacteria</taxon>
        <taxon>Bacillati</taxon>
        <taxon>Actinomycetota</taxon>
        <taxon>Actinomycetes</taxon>
        <taxon>Pseudonocardiales</taxon>
        <taxon>Pseudonocardiaceae</taxon>
        <taxon>Pseudonocardia</taxon>
    </lineage>
</organism>
<evidence type="ECO:0000313" key="4">
    <source>
        <dbReference type="Proteomes" id="UP000549695"/>
    </source>
</evidence>
<dbReference type="PANTHER" id="PTHR43619">
    <property type="entry name" value="S-ADENOSYL-L-METHIONINE-DEPENDENT METHYLTRANSFERASE YKTD-RELATED"/>
    <property type="match status" value="1"/>
</dbReference>
<dbReference type="GO" id="GO:0032259">
    <property type="term" value="P:methylation"/>
    <property type="evidence" value="ECO:0007669"/>
    <property type="project" value="UniProtKB-KW"/>
</dbReference>
<name>A0A852WIQ2_PSEA5</name>
<keyword evidence="4" id="KW-1185">Reference proteome</keyword>
<evidence type="ECO:0000256" key="2">
    <source>
        <dbReference type="ARBA" id="ARBA00022679"/>
    </source>
</evidence>
<keyword evidence="1" id="KW-0489">Methyltransferase</keyword>
<dbReference type="GeneID" id="98055331"/>
<dbReference type="InterPro" id="IPR007213">
    <property type="entry name" value="Ppm1/Ppm2/Tcmp"/>
</dbReference>
<reference evidence="3 4" key="1">
    <citation type="submission" date="2020-07" db="EMBL/GenBank/DDBJ databases">
        <title>Sequencing the genomes of 1000 actinobacteria strains.</title>
        <authorList>
            <person name="Klenk H.-P."/>
        </authorList>
    </citation>
    <scope>NUCLEOTIDE SEQUENCE [LARGE SCALE GENOMIC DNA]</scope>
    <source>
        <strain evidence="3 4">DSM 44749</strain>
    </source>
</reference>
<evidence type="ECO:0000313" key="3">
    <source>
        <dbReference type="EMBL" id="NYG05436.1"/>
    </source>
</evidence>
<dbReference type="SUPFAM" id="SSF53335">
    <property type="entry name" value="S-adenosyl-L-methionine-dependent methyltransferases"/>
    <property type="match status" value="1"/>
</dbReference>
<keyword evidence="2" id="KW-0808">Transferase</keyword>
<gene>
    <name evidence="3" type="ORF">HDA37_005790</name>
</gene>
<dbReference type="InterPro" id="IPR016874">
    <property type="entry name" value="TcmP-like"/>
</dbReference>
<dbReference type="Pfam" id="PF04072">
    <property type="entry name" value="LCM"/>
    <property type="match status" value="1"/>
</dbReference>
<dbReference type="InterPro" id="IPR029063">
    <property type="entry name" value="SAM-dependent_MTases_sf"/>
</dbReference>
<dbReference type="EMBL" id="JACCCZ010000002">
    <property type="protein sequence ID" value="NYG05436.1"/>
    <property type="molecule type" value="Genomic_DNA"/>
</dbReference>
<sequence length="292" mass="32589">MTTKYPNLTAAQESLFLTLAGRALDSRLPRPFLGDVTSDRTISELEYDPSVFRILSTDLRDPRNKVFELAVRAKRLDEIVRRFVARQPEAVVLDLGAGLDNRMHRIGTPSDVDWYDVDFPEVVALRQQVLPQPANAHPVGVDLRTDHRWLDEVPSDRPAVIVADGLVPFLSQTDLVMLLGRLTRHFPCGELAFNGYTPLAVWAIKHLRIAGSLDVEAAVNPGFFNPYEPERWGVGLRLVEEIAIARAPEVADLPPVTRLVHRVAGRISPVSRLVATVVLRYRFPRGNGGGER</sequence>
<dbReference type="GO" id="GO:0008168">
    <property type="term" value="F:methyltransferase activity"/>
    <property type="evidence" value="ECO:0007669"/>
    <property type="project" value="UniProtKB-KW"/>
</dbReference>
<comment type="caution">
    <text evidence="3">The sequence shown here is derived from an EMBL/GenBank/DDBJ whole genome shotgun (WGS) entry which is preliminary data.</text>
</comment>
<dbReference type="RefSeq" id="WP_179763215.1">
    <property type="nucleotide sequence ID" value="NZ_BAAAJZ010000016.1"/>
</dbReference>
<dbReference type="PIRSF" id="PIRSF028177">
    <property type="entry name" value="Polyketide_synth_Omtfrase_TcmP"/>
    <property type="match status" value="1"/>
</dbReference>
<dbReference type="Gene3D" id="3.40.50.150">
    <property type="entry name" value="Vaccinia Virus protein VP39"/>
    <property type="match status" value="1"/>
</dbReference>